<dbReference type="STRING" id="1194090.SAMN05443144_10353"/>
<evidence type="ECO:0000313" key="2">
    <source>
        <dbReference type="Proteomes" id="UP000184041"/>
    </source>
</evidence>
<gene>
    <name evidence="1" type="ORF">SAMN05443144_10353</name>
</gene>
<dbReference type="EMBL" id="FQUS01000003">
    <property type="protein sequence ID" value="SHE73189.1"/>
    <property type="molecule type" value="Genomic_DNA"/>
</dbReference>
<sequence>MEKTSQHYFRYPGNLHEIDLATLVSMYRDRGIPKKAKPGEYFACAATGNLIKEGKWWFGQYYEQKAWDKTLTRGSEGYPLTEVEMNMLGMAYAADGEAPRRDHVEQNAGVISKLSYMIINDLKEFGFLSIDEQKRLLITPRGEKALQGIAQRVYGKKFHADMLNINQGDIAQPRIKRAQKEDNEQASLF</sequence>
<dbReference type="OrthoDB" id="1523541at2"/>
<evidence type="ECO:0000313" key="1">
    <source>
        <dbReference type="EMBL" id="SHE73189.1"/>
    </source>
</evidence>
<reference evidence="1 2" key="1">
    <citation type="submission" date="2016-11" db="EMBL/GenBank/DDBJ databases">
        <authorList>
            <person name="Jaros S."/>
            <person name="Januszkiewicz K."/>
            <person name="Wedrychowicz H."/>
        </authorList>
    </citation>
    <scope>NUCLEOTIDE SEQUENCE [LARGE SCALE GENOMIC DNA]</scope>
    <source>
        <strain evidence="1 2">DSM 21986</strain>
    </source>
</reference>
<keyword evidence="2" id="KW-1185">Reference proteome</keyword>
<accession>A0A1M4VW43</accession>
<name>A0A1M4VW43_9BACT</name>
<dbReference type="RefSeq" id="WP_073059474.1">
    <property type="nucleotide sequence ID" value="NZ_FQUS01000003.1"/>
</dbReference>
<dbReference type="Proteomes" id="UP000184041">
    <property type="component" value="Unassembled WGS sequence"/>
</dbReference>
<organism evidence="1 2">
    <name type="scientific">Fodinibius roseus</name>
    <dbReference type="NCBI Taxonomy" id="1194090"/>
    <lineage>
        <taxon>Bacteria</taxon>
        <taxon>Pseudomonadati</taxon>
        <taxon>Balneolota</taxon>
        <taxon>Balneolia</taxon>
        <taxon>Balneolales</taxon>
        <taxon>Balneolaceae</taxon>
        <taxon>Fodinibius</taxon>
    </lineage>
</organism>
<proteinExistence type="predicted"/>
<dbReference type="AlphaFoldDB" id="A0A1M4VW43"/>
<evidence type="ECO:0008006" key="3">
    <source>
        <dbReference type="Google" id="ProtNLM"/>
    </source>
</evidence>
<protein>
    <recommendedName>
        <fullName evidence="3">Winged helix DNA-binding domain-containing protein</fullName>
    </recommendedName>
</protein>